<organism evidence="3 4">
    <name type="scientific">Tritrichomonas foetus</name>
    <dbReference type="NCBI Taxonomy" id="1144522"/>
    <lineage>
        <taxon>Eukaryota</taxon>
        <taxon>Metamonada</taxon>
        <taxon>Parabasalia</taxon>
        <taxon>Tritrichomonadida</taxon>
        <taxon>Tritrichomonadidae</taxon>
        <taxon>Tritrichomonas</taxon>
    </lineage>
</organism>
<feature type="compositionally biased region" description="Acidic residues" evidence="1">
    <location>
        <begin position="349"/>
        <end position="358"/>
    </location>
</feature>
<keyword evidence="4" id="KW-1185">Reference proteome</keyword>
<dbReference type="GO" id="GO:0005829">
    <property type="term" value="C:cytosol"/>
    <property type="evidence" value="ECO:0007669"/>
    <property type="project" value="TreeGrafter"/>
</dbReference>
<dbReference type="GO" id="GO:0016579">
    <property type="term" value="P:protein deubiquitination"/>
    <property type="evidence" value="ECO:0007669"/>
    <property type="project" value="InterPro"/>
</dbReference>
<dbReference type="PANTHER" id="PTHR24006">
    <property type="entry name" value="UBIQUITIN CARBOXYL-TERMINAL HYDROLASE"/>
    <property type="match status" value="1"/>
</dbReference>
<dbReference type="InterPro" id="IPR050164">
    <property type="entry name" value="Peptidase_C19"/>
</dbReference>
<comment type="caution">
    <text evidence="3">The sequence shown here is derived from an EMBL/GenBank/DDBJ whole genome shotgun (WGS) entry which is preliminary data.</text>
</comment>
<accession>A0A1J4K5N9</accession>
<feature type="domain" description="USP" evidence="2">
    <location>
        <begin position="53"/>
        <end position="342"/>
    </location>
</feature>
<dbReference type="InterPro" id="IPR028889">
    <property type="entry name" value="USP"/>
</dbReference>
<reference evidence="3" key="1">
    <citation type="submission" date="2016-10" db="EMBL/GenBank/DDBJ databases">
        <authorList>
            <person name="Benchimol M."/>
            <person name="Almeida L.G."/>
            <person name="Vasconcelos A.T."/>
            <person name="Perreira-Neves A."/>
            <person name="Rosa I.A."/>
            <person name="Tasca T."/>
            <person name="Bogo M.R."/>
            <person name="de Souza W."/>
        </authorList>
    </citation>
    <scope>NUCLEOTIDE SEQUENCE [LARGE SCALE GENOMIC DNA]</scope>
    <source>
        <strain evidence="3">K</strain>
    </source>
</reference>
<dbReference type="InterPro" id="IPR001394">
    <property type="entry name" value="Peptidase_C19_UCH"/>
</dbReference>
<dbReference type="AlphaFoldDB" id="A0A1J4K5N9"/>
<dbReference type="GO" id="GO:0004843">
    <property type="term" value="F:cysteine-type deubiquitinase activity"/>
    <property type="evidence" value="ECO:0007669"/>
    <property type="project" value="InterPro"/>
</dbReference>
<dbReference type="SUPFAM" id="SSF54001">
    <property type="entry name" value="Cysteine proteinases"/>
    <property type="match status" value="1"/>
</dbReference>
<dbReference type="Pfam" id="PF00443">
    <property type="entry name" value="UCH"/>
    <property type="match status" value="1"/>
</dbReference>
<dbReference type="GO" id="GO:0005634">
    <property type="term" value="C:nucleus"/>
    <property type="evidence" value="ECO:0007669"/>
    <property type="project" value="TreeGrafter"/>
</dbReference>
<dbReference type="Gene3D" id="3.90.70.10">
    <property type="entry name" value="Cysteine proteinases"/>
    <property type="match status" value="1"/>
</dbReference>
<sequence>MSILKPQIARKFAKCINPLSDEDKEQLKSMVEESLKIMLDTNYLEYNVVPKVLGFKPIPLACFVNVIIHCLLSDHRFLEIVMYTHTDKNTSESLLASFKMLALSNQYTKEKTVDITDVYNFIVSAKPDIFPKGEIGEASMFYKQCIDMLREEILTTPNANLQLFEKIFYKQSYEFFSCPVCKANTSTTPVIQSSIDLLITVKETTLQAAIKKHVAEVKKELLQECEYCHKTKITNAQLTYMATKFQPEPELLVFTFSWDPNKGRPKIKYPYLLPPIQHFSELTYTLKSVICYTGNNDNGHFDCYSFAGINWYYLDGKNVRKITDIKDIFRPSRVTMLFYQQNEIMNPDSDSDDDDDEPIVPIPHLSDDDNIDTNLLQNQPQETEEEDIAAFIEKTLSDTEAKEEGNVISVEKGCIVPPPSDIFAYADEEDNK</sequence>
<protein>
    <recommendedName>
        <fullName evidence="2">USP domain-containing protein</fullName>
    </recommendedName>
</protein>
<feature type="region of interest" description="Disordered" evidence="1">
    <location>
        <begin position="344"/>
        <end position="371"/>
    </location>
</feature>
<dbReference type="InterPro" id="IPR038765">
    <property type="entry name" value="Papain-like_cys_pep_sf"/>
</dbReference>
<evidence type="ECO:0000313" key="3">
    <source>
        <dbReference type="EMBL" id="OHT06769.1"/>
    </source>
</evidence>
<dbReference type="RefSeq" id="XP_068359905.1">
    <property type="nucleotide sequence ID" value="XM_068492500.1"/>
</dbReference>
<evidence type="ECO:0000256" key="1">
    <source>
        <dbReference type="SAM" id="MobiDB-lite"/>
    </source>
</evidence>
<evidence type="ECO:0000313" key="4">
    <source>
        <dbReference type="Proteomes" id="UP000179807"/>
    </source>
</evidence>
<dbReference type="PROSITE" id="PS50235">
    <property type="entry name" value="USP_3"/>
    <property type="match status" value="1"/>
</dbReference>
<gene>
    <name evidence="3" type="ORF">TRFO_05455</name>
</gene>
<dbReference type="GeneID" id="94827204"/>
<evidence type="ECO:0000259" key="2">
    <source>
        <dbReference type="PROSITE" id="PS50235"/>
    </source>
</evidence>
<dbReference type="VEuPathDB" id="TrichDB:TRFO_05455"/>
<proteinExistence type="predicted"/>
<dbReference type="Proteomes" id="UP000179807">
    <property type="component" value="Unassembled WGS sequence"/>
</dbReference>
<dbReference type="EMBL" id="MLAK01000716">
    <property type="protein sequence ID" value="OHT06769.1"/>
    <property type="molecule type" value="Genomic_DNA"/>
</dbReference>
<name>A0A1J4K5N9_9EUKA</name>